<evidence type="ECO:0000256" key="1">
    <source>
        <dbReference type="SAM" id="MobiDB-lite"/>
    </source>
</evidence>
<dbReference type="EMBL" id="HBHX01027546">
    <property type="protein sequence ID" value="CAE0114717.1"/>
    <property type="molecule type" value="Transcribed_RNA"/>
</dbReference>
<dbReference type="EMBL" id="HBHX01027548">
    <property type="protein sequence ID" value="CAE0114719.1"/>
    <property type="molecule type" value="Transcribed_RNA"/>
</dbReference>
<feature type="compositionally biased region" description="Acidic residues" evidence="1">
    <location>
        <begin position="10"/>
        <end position="26"/>
    </location>
</feature>
<feature type="compositionally biased region" description="Basic and acidic residues" evidence="1">
    <location>
        <begin position="27"/>
        <end position="36"/>
    </location>
</feature>
<sequence length="139" mass="15102">MHAWGGEGGEGGEDGEGGEGGEGGEDGEGREGREVEGWGGAEQVGNVYASRMELDKTHDVLHDHDDLDALRDAAQWSFCVRACMRASSLLLLCSYQSTVFFSLTFFVSTRHPRAKSARSISRHQQRRCQIDGNALSSVL</sequence>
<gene>
    <name evidence="2" type="ORF">HERI1096_LOCUS15402</name>
    <name evidence="3" type="ORF">HERI1096_LOCUS15404</name>
</gene>
<accession>A0A6T9F9X5</accession>
<evidence type="ECO:0000313" key="3">
    <source>
        <dbReference type="EMBL" id="CAE0114719.1"/>
    </source>
</evidence>
<feature type="region of interest" description="Disordered" evidence="1">
    <location>
        <begin position="1"/>
        <end position="41"/>
    </location>
</feature>
<protein>
    <submittedName>
        <fullName evidence="2">Uncharacterized protein</fullName>
    </submittedName>
</protein>
<reference evidence="2" key="1">
    <citation type="submission" date="2021-01" db="EMBL/GenBank/DDBJ databases">
        <authorList>
            <person name="Corre E."/>
            <person name="Pelletier E."/>
            <person name="Niang G."/>
            <person name="Scheremetjew M."/>
            <person name="Finn R."/>
            <person name="Kale V."/>
            <person name="Holt S."/>
            <person name="Cochrane G."/>
            <person name="Meng A."/>
            <person name="Brown T."/>
            <person name="Cohen L."/>
        </authorList>
    </citation>
    <scope>NUCLEOTIDE SEQUENCE</scope>
    <source>
        <strain evidence="2">CCMP281</strain>
    </source>
</reference>
<dbReference type="AlphaFoldDB" id="A0A6T9F9X5"/>
<organism evidence="2">
    <name type="scientific">Haptolina ericina</name>
    <dbReference type="NCBI Taxonomy" id="156174"/>
    <lineage>
        <taxon>Eukaryota</taxon>
        <taxon>Haptista</taxon>
        <taxon>Haptophyta</taxon>
        <taxon>Prymnesiophyceae</taxon>
        <taxon>Prymnesiales</taxon>
        <taxon>Prymnesiaceae</taxon>
        <taxon>Haptolina</taxon>
    </lineage>
</organism>
<proteinExistence type="predicted"/>
<evidence type="ECO:0000313" key="2">
    <source>
        <dbReference type="EMBL" id="CAE0114717.1"/>
    </source>
</evidence>
<name>A0A6T9F9X5_9EUKA</name>